<dbReference type="Pfam" id="PF01764">
    <property type="entry name" value="Lipase_3"/>
    <property type="match status" value="1"/>
</dbReference>
<keyword evidence="2" id="KW-0378">Hydrolase</keyword>
<protein>
    <submittedName>
        <fullName evidence="4">Putative feruloyl esterase A</fullName>
    </submittedName>
</protein>
<proteinExistence type="predicted"/>
<dbReference type="SUPFAM" id="SSF53474">
    <property type="entry name" value="alpha/beta-Hydrolases"/>
    <property type="match status" value="1"/>
</dbReference>
<gene>
    <name evidence="4" type="ORF">HII31_07197</name>
</gene>
<name>A0A8H6VHG7_9PEZI</name>
<evidence type="ECO:0000256" key="2">
    <source>
        <dbReference type="ARBA" id="ARBA00022801"/>
    </source>
</evidence>
<dbReference type="InterPro" id="IPR029058">
    <property type="entry name" value="AB_hydrolase_fold"/>
</dbReference>
<dbReference type="PANTHER" id="PTHR46640:SF1">
    <property type="entry name" value="FUNGAL LIPASE-LIKE DOMAIN-CONTAINING PROTEIN-RELATED"/>
    <property type="match status" value="1"/>
</dbReference>
<dbReference type="GO" id="GO:0016787">
    <property type="term" value="F:hydrolase activity"/>
    <property type="evidence" value="ECO:0007669"/>
    <property type="project" value="UniProtKB-KW"/>
</dbReference>
<dbReference type="GO" id="GO:0006629">
    <property type="term" value="P:lipid metabolic process"/>
    <property type="evidence" value="ECO:0007669"/>
    <property type="project" value="InterPro"/>
</dbReference>
<reference evidence="4" key="1">
    <citation type="submission" date="2020-04" db="EMBL/GenBank/DDBJ databases">
        <title>Draft genome resource of the tomato pathogen Pseudocercospora fuligena.</title>
        <authorList>
            <person name="Zaccaron A."/>
        </authorList>
    </citation>
    <scope>NUCLEOTIDE SEQUENCE</scope>
    <source>
        <strain evidence="4">PF001</strain>
    </source>
</reference>
<feature type="domain" description="Fungal lipase-type" evidence="3">
    <location>
        <begin position="91"/>
        <end position="232"/>
    </location>
</feature>
<dbReference type="PANTHER" id="PTHR46640">
    <property type="entry name" value="TRIACYLGLYCEROL LIPASE, PUTATIVE (AFU_ORTHOLOGUE AFUA_6G06510)-RELATED"/>
    <property type="match status" value="1"/>
</dbReference>
<dbReference type="CDD" id="cd00519">
    <property type="entry name" value="Lipase_3"/>
    <property type="match status" value="1"/>
</dbReference>
<evidence type="ECO:0000256" key="1">
    <source>
        <dbReference type="ARBA" id="ARBA00022729"/>
    </source>
</evidence>
<keyword evidence="5" id="KW-1185">Reference proteome</keyword>
<dbReference type="OrthoDB" id="426718at2759"/>
<organism evidence="4 5">
    <name type="scientific">Pseudocercospora fuligena</name>
    <dbReference type="NCBI Taxonomy" id="685502"/>
    <lineage>
        <taxon>Eukaryota</taxon>
        <taxon>Fungi</taxon>
        <taxon>Dikarya</taxon>
        <taxon>Ascomycota</taxon>
        <taxon>Pezizomycotina</taxon>
        <taxon>Dothideomycetes</taxon>
        <taxon>Dothideomycetidae</taxon>
        <taxon>Mycosphaerellales</taxon>
        <taxon>Mycosphaerellaceae</taxon>
        <taxon>Pseudocercospora</taxon>
    </lineage>
</organism>
<feature type="non-terminal residue" evidence="4">
    <location>
        <position position="1"/>
    </location>
</feature>
<keyword evidence="1" id="KW-0732">Signal</keyword>
<accession>A0A8H6VHG7</accession>
<evidence type="ECO:0000313" key="5">
    <source>
        <dbReference type="Proteomes" id="UP000660729"/>
    </source>
</evidence>
<dbReference type="AlphaFoldDB" id="A0A8H6VHG7"/>
<dbReference type="Proteomes" id="UP000660729">
    <property type="component" value="Unassembled WGS sequence"/>
</dbReference>
<dbReference type="EMBL" id="JABCIY010000157">
    <property type="protein sequence ID" value="KAF7191695.1"/>
    <property type="molecule type" value="Genomic_DNA"/>
</dbReference>
<dbReference type="InterPro" id="IPR051299">
    <property type="entry name" value="AB_hydrolase_lip/est"/>
</dbReference>
<sequence length="299" mass="32527">LWRRFCHQAEAAESENSRYYIRIGVAFVRAKNVSVSQALYDELIYYGKYAPTYPKAPCQIPPKGTVVQGYANADPATEMTLFRADGDKELVMAFPGTSSLQDFLTDVSATLVPYVSPGVNCSACQIHKGVLTSWNNIQPQAKKVLDDAIAAYPSYKFKIVGHSLGGALTKLAYTSFAGQGYKVAAAYSYGEFRTGNPATSDMVDKLSGNTDQNQGPYHRITHADDGVPQVLTTQQGFRHSRTEYWFSIGADPTITYRCYGQEPSDCNNSQLAVGVFGINAAHVFYPGVNVTGCGGFTPS</sequence>
<evidence type="ECO:0000259" key="3">
    <source>
        <dbReference type="Pfam" id="PF01764"/>
    </source>
</evidence>
<evidence type="ECO:0000313" key="4">
    <source>
        <dbReference type="EMBL" id="KAF7191695.1"/>
    </source>
</evidence>
<dbReference type="InterPro" id="IPR002921">
    <property type="entry name" value="Fungal_lipase-type"/>
</dbReference>
<dbReference type="Gene3D" id="3.40.50.1820">
    <property type="entry name" value="alpha/beta hydrolase"/>
    <property type="match status" value="1"/>
</dbReference>
<comment type="caution">
    <text evidence="4">The sequence shown here is derived from an EMBL/GenBank/DDBJ whole genome shotgun (WGS) entry which is preliminary data.</text>
</comment>